<dbReference type="Proteomes" id="UP001481677">
    <property type="component" value="Unassembled WGS sequence"/>
</dbReference>
<dbReference type="Proteomes" id="UP000321776">
    <property type="component" value="Unassembled WGS sequence"/>
</dbReference>
<keyword evidence="1" id="KW-1133">Transmembrane helix</keyword>
<keyword evidence="1" id="KW-0472">Membrane</keyword>
<reference evidence="2 5" key="3">
    <citation type="submission" date="2024-01" db="EMBL/GenBank/DDBJ databases">
        <title>The diversity of rhizobia nodulating Mimosa spp. in eleven states of Brazil covering several biomes is determined by host plant, location, and edaphic factors.</title>
        <authorList>
            <person name="Rouws L."/>
            <person name="Barauna A."/>
            <person name="Beukes C."/>
            <person name="De Faria S.M."/>
            <person name="Gross E."/>
            <person name="Dos Reis Junior F.B."/>
            <person name="Simon M."/>
            <person name="Maluk M."/>
            <person name="Odee D.W."/>
            <person name="Kenicer G."/>
            <person name="Young J.P.W."/>
            <person name="Reis V.M."/>
            <person name="Zilli J."/>
            <person name="James E.K."/>
        </authorList>
    </citation>
    <scope>NUCLEOTIDE SEQUENCE [LARGE SCALE GENOMIC DNA]</scope>
    <source>
        <strain evidence="2 5">JPY530</strain>
    </source>
</reference>
<organism evidence="3 4">
    <name type="scientific">Paraburkholderia azotifigens</name>
    <dbReference type="NCBI Taxonomy" id="2057004"/>
    <lineage>
        <taxon>Bacteria</taxon>
        <taxon>Pseudomonadati</taxon>
        <taxon>Pseudomonadota</taxon>
        <taxon>Betaproteobacteria</taxon>
        <taxon>Burkholderiales</taxon>
        <taxon>Burkholderiaceae</taxon>
        <taxon>Paraburkholderia</taxon>
    </lineage>
</organism>
<accession>A0A5C6VRK2</accession>
<dbReference type="RefSeq" id="WP_147233955.1">
    <property type="nucleotide sequence ID" value="NZ_JAZHFZ010000011.1"/>
</dbReference>
<dbReference type="EMBL" id="JAZHGA010000013">
    <property type="protein sequence ID" value="MEM5341829.1"/>
    <property type="molecule type" value="Genomic_DNA"/>
</dbReference>
<proteinExistence type="predicted"/>
<gene>
    <name evidence="2" type="primary">cydP</name>
    <name evidence="3" type="ORF">FRZ40_09505</name>
    <name evidence="2" type="ORF">V4C56_19675</name>
</gene>
<evidence type="ECO:0000256" key="1">
    <source>
        <dbReference type="SAM" id="Phobius"/>
    </source>
</evidence>
<evidence type="ECO:0000313" key="4">
    <source>
        <dbReference type="Proteomes" id="UP000321776"/>
    </source>
</evidence>
<keyword evidence="5" id="KW-1185">Reference proteome</keyword>
<name>A0A5C6VRK2_9BURK</name>
<dbReference type="InterPro" id="IPR054636">
    <property type="entry name" value="CydP"/>
</dbReference>
<reference evidence="3 4" key="1">
    <citation type="journal article" date="2018" name="Int. J. Syst. Evol. Microbiol.">
        <title>Paraburkholderia azotifigens sp. nov., a nitrogen-fixing bacterium isolated from paddy soil.</title>
        <authorList>
            <person name="Choi G.M."/>
            <person name="Im W.T."/>
        </authorList>
    </citation>
    <scope>NUCLEOTIDE SEQUENCE [LARGE SCALE GENOMIC DNA]</scope>
    <source>
        <strain evidence="3 4">NF 2-5-3</strain>
    </source>
</reference>
<sequence>MATTLNHRNASRRAFARRVAAWARGPTFARDIVIVLAIKFALLLALKFAFFNHPQARNMSLPPAQVAQALLSVPASVPSPPPHQGDNHAR</sequence>
<dbReference type="EMBL" id="VOQS01000001">
    <property type="protein sequence ID" value="TXC87787.1"/>
    <property type="molecule type" value="Genomic_DNA"/>
</dbReference>
<evidence type="ECO:0000313" key="2">
    <source>
        <dbReference type="EMBL" id="MEM5341829.1"/>
    </source>
</evidence>
<keyword evidence="1" id="KW-0812">Transmembrane</keyword>
<comment type="caution">
    <text evidence="3">The sequence shown here is derived from an EMBL/GenBank/DDBJ whole genome shotgun (WGS) entry which is preliminary data.</text>
</comment>
<dbReference type="AlphaFoldDB" id="A0A5C6VRK2"/>
<dbReference type="NCBIfam" id="NF045611">
    <property type="entry name" value="small_CydP"/>
    <property type="match status" value="1"/>
</dbReference>
<feature type="transmembrane region" description="Helical" evidence="1">
    <location>
        <begin position="32"/>
        <end position="51"/>
    </location>
</feature>
<reference evidence="3" key="2">
    <citation type="submission" date="2019-08" db="EMBL/GenBank/DDBJ databases">
        <authorList>
            <person name="Im W.-T."/>
        </authorList>
    </citation>
    <scope>NUCLEOTIDE SEQUENCE</scope>
    <source>
        <strain evidence="3">NF 2-5-3</strain>
    </source>
</reference>
<evidence type="ECO:0000313" key="5">
    <source>
        <dbReference type="Proteomes" id="UP001481677"/>
    </source>
</evidence>
<evidence type="ECO:0000313" key="3">
    <source>
        <dbReference type="EMBL" id="TXC87787.1"/>
    </source>
</evidence>
<protein>
    <submittedName>
        <fullName evidence="2">Cytochrome oxidase putative small subunit CydP</fullName>
    </submittedName>
</protein>